<gene>
    <name evidence="2" type="ORF">SAMN05421782_11933</name>
</gene>
<dbReference type="InterPro" id="IPR007119">
    <property type="entry name" value="Phage_tail_spike_N"/>
</dbReference>
<sequence length="522" mass="57590">MILILNKKKEVVASISFDSPIGVQLFDDMHTEKITDFDSTYEFSVANLDDITASNLNESNFILLRDLDDDAIMFRIIGIADIRDSKGIYKRITCENIFIYDLNNVIVPSRKYTAATITPVLTYILGGSGWVIESVESVGIADIDFSSYITSQEALHAVCAAFDCEVKFYVKTYQGRVVSYYCRVVKRLGENDGIRIENGTGIKGITRKKVLSDVKTALIPLGMTQDNGMPLTISTVNNGLNYVADDVANKLYNENGNGYLMTVKTNEAITSPAALRDWGIAELKKINHPLYQYEVEVLMLEQVYGYESHKIRKGSFVRIVDHDIDSIVTAQARVIELNICYSSMEKSTCLLGDFIEINSKVPSVISKLQEVGASAENAKRVAYIANAKGSSASAEVANAVKKEDIKDSSWLNLTLNSSFINGLPSNDSLVSRYRKTTVNNIVTVYIDVYVIGNLLKVQFSEVGRLPLGFFPSSDVLGKATDEQGNAIVFEIKSASGKINARLADESINETTTNLSLSVNYLV</sequence>
<evidence type="ECO:0000313" key="2">
    <source>
        <dbReference type="EMBL" id="SDX38181.1"/>
    </source>
</evidence>
<dbReference type="NCBIfam" id="TIGR01665">
    <property type="entry name" value="put_anti_recept"/>
    <property type="match status" value="1"/>
</dbReference>
<dbReference type="RefSeq" id="WP_003719507.1">
    <property type="nucleotide sequence ID" value="NZ_FNMX01000019.1"/>
</dbReference>
<dbReference type="Proteomes" id="UP000183610">
    <property type="component" value="Unassembled WGS sequence"/>
</dbReference>
<dbReference type="Pfam" id="PF06605">
    <property type="entry name" value="Prophage_tail"/>
    <property type="match status" value="1"/>
</dbReference>
<proteinExistence type="predicted"/>
<evidence type="ECO:0000259" key="1">
    <source>
        <dbReference type="Pfam" id="PF06605"/>
    </source>
</evidence>
<organism evidence="2 3">
    <name type="scientific">Listeria ivanovii</name>
    <dbReference type="NCBI Taxonomy" id="1638"/>
    <lineage>
        <taxon>Bacteria</taxon>
        <taxon>Bacillati</taxon>
        <taxon>Bacillota</taxon>
        <taxon>Bacilli</taxon>
        <taxon>Bacillales</taxon>
        <taxon>Listeriaceae</taxon>
        <taxon>Listeria</taxon>
    </lineage>
</organism>
<feature type="domain" description="Tail spike" evidence="1">
    <location>
        <begin position="99"/>
        <end position="352"/>
    </location>
</feature>
<dbReference type="AlphaFoldDB" id="A0AAX2DTB9"/>
<name>A0AAX2DTB9_LISIV</name>
<dbReference type="InterPro" id="IPR010572">
    <property type="entry name" value="Tail_dom"/>
</dbReference>
<accession>A0AAX2DTB9</accession>
<comment type="caution">
    <text evidence="2">The sequence shown here is derived from an EMBL/GenBank/DDBJ whole genome shotgun (WGS) entry which is preliminary data.</text>
</comment>
<evidence type="ECO:0000313" key="3">
    <source>
        <dbReference type="Proteomes" id="UP000183610"/>
    </source>
</evidence>
<protein>
    <submittedName>
        <fullName evidence="2">Phage minor structural protein, N-terminal region</fullName>
    </submittedName>
</protein>
<dbReference type="EMBL" id="FNMX01000019">
    <property type="protein sequence ID" value="SDX38181.1"/>
    <property type="molecule type" value="Genomic_DNA"/>
</dbReference>
<reference evidence="2 3" key="1">
    <citation type="submission" date="2016-10" db="EMBL/GenBank/DDBJ databases">
        <authorList>
            <person name="Varghese N."/>
            <person name="Submissions S."/>
        </authorList>
    </citation>
    <scope>NUCLEOTIDE SEQUENCE [LARGE SCALE GENOMIC DNA]</scope>
    <source>
        <strain evidence="2 3">ATCC 49954</strain>
    </source>
</reference>